<dbReference type="Gene3D" id="3.30.420.610">
    <property type="entry name" value="LOTUS domain-like"/>
    <property type="match status" value="2"/>
</dbReference>
<dbReference type="GO" id="GO:0034587">
    <property type="term" value="P:piRNA processing"/>
    <property type="evidence" value="ECO:0007669"/>
    <property type="project" value="TreeGrafter"/>
</dbReference>
<dbReference type="Pfam" id="PF00567">
    <property type="entry name" value="TUDOR"/>
    <property type="match status" value="2"/>
</dbReference>
<evidence type="ECO:0000313" key="6">
    <source>
        <dbReference type="Ensembl" id="ENSEBUP00000026184.1"/>
    </source>
</evidence>
<evidence type="ECO:0000259" key="5">
    <source>
        <dbReference type="PROSITE" id="PS51644"/>
    </source>
</evidence>
<evidence type="ECO:0000256" key="3">
    <source>
        <dbReference type="ARBA" id="ARBA00022737"/>
    </source>
</evidence>
<dbReference type="PROSITE" id="PS51644">
    <property type="entry name" value="HTH_OST"/>
    <property type="match status" value="1"/>
</dbReference>
<keyword evidence="2" id="KW-0963">Cytoplasm</keyword>
<dbReference type="InterPro" id="IPR041966">
    <property type="entry name" value="LOTUS-like"/>
</dbReference>
<dbReference type="InterPro" id="IPR035437">
    <property type="entry name" value="SNase_OB-fold_sf"/>
</dbReference>
<dbReference type="InterPro" id="IPR025605">
    <property type="entry name" value="OST-HTH/LOTUS_dom"/>
</dbReference>
<dbReference type="PANTHER" id="PTHR22948:SF14">
    <property type="entry name" value="TUDOR DOMAIN-CONTAINING PROTEIN 7"/>
    <property type="match status" value="1"/>
</dbReference>
<evidence type="ECO:0000313" key="7">
    <source>
        <dbReference type="Proteomes" id="UP000694388"/>
    </source>
</evidence>
<comment type="subcellular location">
    <subcellularLocation>
        <location evidence="1">Cytoplasm</location>
    </subcellularLocation>
</comment>
<dbReference type="Gene3D" id="2.30.30.140">
    <property type="match status" value="2"/>
</dbReference>
<dbReference type="GO" id="GO:0002089">
    <property type="term" value="P:lens morphogenesis in camera-type eye"/>
    <property type="evidence" value="ECO:0007669"/>
    <property type="project" value="TreeGrafter"/>
</dbReference>
<evidence type="ECO:0000256" key="4">
    <source>
        <dbReference type="ARBA" id="ARBA00022871"/>
    </source>
</evidence>
<protein>
    <recommendedName>
        <fullName evidence="5">HTH OST-type domain-containing protein</fullName>
    </recommendedName>
</protein>
<keyword evidence="3" id="KW-0677">Repeat</keyword>
<keyword evidence="7" id="KW-1185">Reference proteome</keyword>
<dbReference type="PANTHER" id="PTHR22948">
    <property type="entry name" value="TUDOR DOMAIN CONTAINING PROTEIN"/>
    <property type="match status" value="1"/>
</dbReference>
<dbReference type="GO" id="GO:0043186">
    <property type="term" value="C:P granule"/>
    <property type="evidence" value="ECO:0007669"/>
    <property type="project" value="TreeGrafter"/>
</dbReference>
<dbReference type="Gene3D" id="2.40.50.90">
    <property type="match status" value="1"/>
</dbReference>
<dbReference type="InterPro" id="IPR050621">
    <property type="entry name" value="Tudor_domain_containing"/>
</dbReference>
<organism evidence="6 7">
    <name type="scientific">Eptatretus burgeri</name>
    <name type="common">Inshore hagfish</name>
    <dbReference type="NCBI Taxonomy" id="7764"/>
    <lineage>
        <taxon>Eukaryota</taxon>
        <taxon>Metazoa</taxon>
        <taxon>Chordata</taxon>
        <taxon>Craniata</taxon>
        <taxon>Vertebrata</taxon>
        <taxon>Cyclostomata</taxon>
        <taxon>Myxini</taxon>
        <taxon>Myxiniformes</taxon>
        <taxon>Myxinidae</taxon>
        <taxon>Eptatretinae</taxon>
        <taxon>Eptatretus</taxon>
    </lineage>
</organism>
<dbReference type="InterPro" id="IPR002999">
    <property type="entry name" value="Tudor"/>
</dbReference>
<dbReference type="GO" id="GO:0007283">
    <property type="term" value="P:spermatogenesis"/>
    <property type="evidence" value="ECO:0007669"/>
    <property type="project" value="UniProtKB-KW"/>
</dbReference>
<evidence type="ECO:0000256" key="1">
    <source>
        <dbReference type="ARBA" id="ARBA00004496"/>
    </source>
</evidence>
<dbReference type="GeneTree" id="ENSGT00890000139482"/>
<accession>A0A8C4R951</accession>
<feature type="domain" description="HTH OST-type" evidence="5">
    <location>
        <begin position="179"/>
        <end position="249"/>
    </location>
</feature>
<keyword evidence="4" id="KW-0744">Spermatogenesis</keyword>
<dbReference type="OMA" id="DIPMQRH"/>
<reference evidence="6" key="2">
    <citation type="submission" date="2025-09" db="UniProtKB">
        <authorList>
            <consortium name="Ensembl"/>
        </authorList>
    </citation>
    <scope>IDENTIFICATION</scope>
</reference>
<keyword evidence="4" id="KW-0221">Differentiation</keyword>
<dbReference type="GO" id="GO:0030719">
    <property type="term" value="P:P granule organization"/>
    <property type="evidence" value="ECO:0007669"/>
    <property type="project" value="TreeGrafter"/>
</dbReference>
<dbReference type="Proteomes" id="UP000694388">
    <property type="component" value="Unplaced"/>
</dbReference>
<dbReference type="AlphaFoldDB" id="A0A8C4R951"/>
<dbReference type="SUPFAM" id="SSF63748">
    <property type="entry name" value="Tudor/PWWP/MBT"/>
    <property type="match status" value="2"/>
</dbReference>
<sequence length="839" mass="95764">MGHLGYDLEKLCASVSHHICVPSLNRSYCKLNLFNELDIVVTIPPSLSVLLICTGLSKNLSTFRKNVPAISREVLQKRLRDILQCNKFGIWHTGLQEMYHEMFQEDMPLDVLQHLRDWSHICSVCLMTKPGMLMLLGYCNYWFMLGWFLYPPSPQLPSPIDKRAVCDFPVILDSDSMDSLGEHKCRIYELLRSYPAGVWFNSLHDMYKAMYDMDLPVLFIDNVDLLSDIGSIECPLPNNPQKAIIYPKVSSRHEVTPTSGFIQTPERTSLNPRLFESSIPQNEPPVLVAPKEDFPSVVVLHASSTRRVAFRYFGSKHSEMLDKLEEAMLKEYNSHDLVPYFNASDGQLVAAFVDGYWYRARVISTDDAAAQITVSFNIFYFFCLLPSCLFPLTYPCKGLESLCVDAAVLSRLELFAKDKTLVMEVIKHSEIPEVVLYDTSGDEDVQVNLACLQQLEDPFLAALPKVWIRLGGWIVDGGHQGLYKFPIFNLTRTKIWLDFNPHIFSSPSFFSCLLNVEFFFFDNVVLLFKHFCDFVQVTNIRESVVSVLLLDVGKTITCDYSALYEVPAFFLRDFASIPVQVFVQFCVASVQVHPQLLYVHLFTSLNLDDDSQTVNKMLAAHCASLDLEERKPVLPISCKILPPPQQLPERGKRMDVFVSVACHPGLFALQPWLYLSDLHELTDNMRKRYARDEARFQLKEPVSEGLVCAAMVEGKSNFWYRVLVKSLPSPNMALVYQLDYGPYKMVNTRFLCHLDPSFLELPFQAIWADLEAAVAASFRYLVEGKPMVAWVCELAGKNKHPWDRRFTVTLVDTSRPSVDCYIRDMVEGFLTSFSKLSEE</sequence>
<name>A0A8C4R951_EPTBU</name>
<proteinExistence type="predicted"/>
<dbReference type="GO" id="GO:0070306">
    <property type="term" value="P:lens fiber cell differentiation"/>
    <property type="evidence" value="ECO:0007669"/>
    <property type="project" value="TreeGrafter"/>
</dbReference>
<evidence type="ECO:0000256" key="2">
    <source>
        <dbReference type="ARBA" id="ARBA00022490"/>
    </source>
</evidence>
<reference evidence="6" key="1">
    <citation type="submission" date="2025-08" db="UniProtKB">
        <authorList>
            <consortium name="Ensembl"/>
        </authorList>
    </citation>
    <scope>IDENTIFICATION</scope>
</reference>
<dbReference type="Ensembl" id="ENSEBUT00000026760.1">
    <property type="protein sequence ID" value="ENSEBUP00000026184.1"/>
    <property type="gene ID" value="ENSEBUG00000016128.1"/>
</dbReference>